<dbReference type="InterPro" id="IPR016181">
    <property type="entry name" value="Acyl_CoA_acyltransferase"/>
</dbReference>
<evidence type="ECO:0000313" key="7">
    <source>
        <dbReference type="EMBL" id="GJJ14236.1"/>
    </source>
</evidence>
<feature type="domain" description="N-acetyltransferase" evidence="6">
    <location>
        <begin position="1"/>
        <end position="119"/>
    </location>
</feature>
<dbReference type="GO" id="GO:0005737">
    <property type="term" value="C:cytoplasm"/>
    <property type="evidence" value="ECO:0007669"/>
    <property type="project" value="TreeGrafter"/>
</dbReference>
<evidence type="ECO:0000256" key="3">
    <source>
        <dbReference type="ARBA" id="ARBA00022679"/>
    </source>
</evidence>
<name>A0AAV5AHX3_9AGAM</name>
<accession>A0AAV5AHX3</accession>
<dbReference type="GO" id="GO:0007264">
    <property type="term" value="P:small GTPase-mediated signal transduction"/>
    <property type="evidence" value="ECO:0007669"/>
    <property type="project" value="InterPro"/>
</dbReference>
<dbReference type="Pfam" id="PF00583">
    <property type="entry name" value="Acetyltransf_1"/>
    <property type="match status" value="1"/>
</dbReference>
<evidence type="ECO:0000256" key="4">
    <source>
        <dbReference type="ARBA" id="ARBA00022927"/>
    </source>
</evidence>
<dbReference type="Gene3D" id="3.40.630.30">
    <property type="match status" value="1"/>
</dbReference>
<dbReference type="GO" id="GO:0005085">
    <property type="term" value="F:guanyl-nucleotide exchange factor activity"/>
    <property type="evidence" value="ECO:0007669"/>
    <property type="project" value="UniProtKB-KW"/>
</dbReference>
<evidence type="ECO:0000256" key="5">
    <source>
        <dbReference type="ARBA" id="ARBA00023315"/>
    </source>
</evidence>
<dbReference type="GO" id="GO:0004059">
    <property type="term" value="F:aralkylamine N-acetyltransferase activity"/>
    <property type="evidence" value="ECO:0007669"/>
    <property type="project" value="TreeGrafter"/>
</dbReference>
<keyword evidence="4" id="KW-0653">Protein transport</keyword>
<evidence type="ECO:0000313" key="8">
    <source>
        <dbReference type="Proteomes" id="UP001050691"/>
    </source>
</evidence>
<dbReference type="SUPFAM" id="SSF51316">
    <property type="entry name" value="Mss4-like"/>
    <property type="match status" value="1"/>
</dbReference>
<dbReference type="PROSITE" id="PS51186">
    <property type="entry name" value="GNAT"/>
    <property type="match status" value="1"/>
</dbReference>
<dbReference type="SUPFAM" id="SSF55729">
    <property type="entry name" value="Acyl-CoA N-acyltransferases (Nat)"/>
    <property type="match status" value="1"/>
</dbReference>
<dbReference type="InterPro" id="IPR000182">
    <property type="entry name" value="GNAT_dom"/>
</dbReference>
<reference evidence="7" key="1">
    <citation type="submission" date="2021-10" db="EMBL/GenBank/DDBJ databases">
        <title>De novo Genome Assembly of Clathrus columnatus (Basidiomycota, Fungi) Using Illumina and Nanopore Sequence Data.</title>
        <authorList>
            <person name="Ogiso-Tanaka E."/>
            <person name="Itagaki H."/>
            <person name="Hosoya T."/>
            <person name="Hosaka K."/>
        </authorList>
    </citation>
    <scope>NUCLEOTIDE SEQUENCE</scope>
    <source>
        <strain evidence="7">MO-923</strain>
    </source>
</reference>
<keyword evidence="3" id="KW-0808">Transferase</keyword>
<dbReference type="Gene3D" id="2.170.150.10">
    <property type="entry name" value="Metal Binding Protein, Guanine Nucleotide Exchange Factor, Chain A"/>
    <property type="match status" value="1"/>
</dbReference>
<proteinExistence type="predicted"/>
<gene>
    <name evidence="7" type="ORF">Clacol_008499</name>
</gene>
<keyword evidence="8" id="KW-1185">Reference proteome</keyword>
<sequence>MGAYFPSRNLVGYINATLSKSESFTTESMHQHDPDGSTVYIHGIVILASHRRYGLGSALLKEYIRRLRENNQTRLSRASRVLLICHEHLVNFFIQAGFSLIRKSPIALGSDIWMEMQLELDLISNRETKTTTDELEHTMPPGVLEALANNNSPRHISRSYSSFSNSKALVSSSGENALDIVCPREGCGSLILKAGNAKYRRTHSFQLEPPDSNPIPPLQHLPPPPTEIDWWLVTPSPYIFENIGFSKAVPGIGQSKTKLLTCAECDLGAFGWSQEGGTEFWIAASRVAYH</sequence>
<dbReference type="Proteomes" id="UP001050691">
    <property type="component" value="Unassembled WGS sequence"/>
</dbReference>
<evidence type="ECO:0000256" key="2">
    <source>
        <dbReference type="ARBA" id="ARBA00022658"/>
    </source>
</evidence>
<dbReference type="PANTHER" id="PTHR10908">
    <property type="entry name" value="SEROTONIN N-ACETYLTRANSFERASE"/>
    <property type="match status" value="1"/>
</dbReference>
<organism evidence="7 8">
    <name type="scientific">Clathrus columnatus</name>
    <dbReference type="NCBI Taxonomy" id="1419009"/>
    <lineage>
        <taxon>Eukaryota</taxon>
        <taxon>Fungi</taxon>
        <taxon>Dikarya</taxon>
        <taxon>Basidiomycota</taxon>
        <taxon>Agaricomycotina</taxon>
        <taxon>Agaricomycetes</taxon>
        <taxon>Phallomycetidae</taxon>
        <taxon>Phallales</taxon>
        <taxon>Clathraceae</taxon>
        <taxon>Clathrus</taxon>
    </lineage>
</organism>
<dbReference type="EMBL" id="BPWL01000009">
    <property type="protein sequence ID" value="GJJ14236.1"/>
    <property type="molecule type" value="Genomic_DNA"/>
</dbReference>
<comment type="caution">
    <text evidence="7">The sequence shown here is derived from an EMBL/GenBank/DDBJ whole genome shotgun (WGS) entry which is preliminary data.</text>
</comment>
<dbReference type="Pfam" id="PF04421">
    <property type="entry name" value="Mss4"/>
    <property type="match status" value="1"/>
</dbReference>
<dbReference type="InterPro" id="IPR011057">
    <property type="entry name" value="Mss4-like_sf"/>
</dbReference>
<keyword evidence="1" id="KW-0813">Transport</keyword>
<evidence type="ECO:0000256" key="1">
    <source>
        <dbReference type="ARBA" id="ARBA00022448"/>
    </source>
</evidence>
<dbReference type="InterPro" id="IPR007515">
    <property type="entry name" value="Mss4"/>
</dbReference>
<dbReference type="PROSITE" id="PS51796">
    <property type="entry name" value="MSS4"/>
    <property type="match status" value="1"/>
</dbReference>
<dbReference type="GO" id="GO:0015031">
    <property type="term" value="P:protein transport"/>
    <property type="evidence" value="ECO:0007669"/>
    <property type="project" value="UniProtKB-KW"/>
</dbReference>
<dbReference type="InterPro" id="IPR051635">
    <property type="entry name" value="SNAT-like"/>
</dbReference>
<protein>
    <recommendedName>
        <fullName evidence="6">N-acetyltransferase domain-containing protein</fullName>
    </recommendedName>
</protein>
<keyword evidence="2" id="KW-0344">Guanine-nucleotide releasing factor</keyword>
<evidence type="ECO:0000259" key="6">
    <source>
        <dbReference type="PROSITE" id="PS51186"/>
    </source>
</evidence>
<dbReference type="AlphaFoldDB" id="A0AAV5AHX3"/>
<dbReference type="CDD" id="cd04301">
    <property type="entry name" value="NAT_SF"/>
    <property type="match status" value="1"/>
</dbReference>
<dbReference type="PANTHER" id="PTHR10908:SF0">
    <property type="entry name" value="SEROTONIN N-ACETYLTRANSFERASE"/>
    <property type="match status" value="1"/>
</dbReference>
<dbReference type="InterPro" id="IPR011323">
    <property type="entry name" value="Mss4/transl-control_tumour"/>
</dbReference>
<keyword evidence="5" id="KW-0012">Acyltransferase</keyword>